<dbReference type="EMBL" id="JADGMQ010000016">
    <property type="protein sequence ID" value="MBI1622386.1"/>
    <property type="molecule type" value="Genomic_DNA"/>
</dbReference>
<comment type="caution">
    <text evidence="1">The sequence shown here is derived from an EMBL/GenBank/DDBJ whole genome shotgun (WGS) entry which is preliminary data.</text>
</comment>
<dbReference type="InterPro" id="IPR006315">
    <property type="entry name" value="OM_autotransptr_brl_dom"/>
</dbReference>
<gene>
    <name evidence="1" type="ORF">IOD40_17130</name>
</gene>
<dbReference type="NCBIfam" id="TIGR01414">
    <property type="entry name" value="autotrans_barl"/>
    <property type="match status" value="1"/>
</dbReference>
<dbReference type="Proteomes" id="UP000601789">
    <property type="component" value="Unassembled WGS sequence"/>
</dbReference>
<evidence type="ECO:0000313" key="1">
    <source>
        <dbReference type="EMBL" id="MBI1622386.1"/>
    </source>
</evidence>
<keyword evidence="2" id="KW-1185">Reference proteome</keyword>
<organism evidence="1 2">
    <name type="scientific">Aquamicrobium zhengzhouense</name>
    <dbReference type="NCBI Taxonomy" id="2781738"/>
    <lineage>
        <taxon>Bacteria</taxon>
        <taxon>Pseudomonadati</taxon>
        <taxon>Pseudomonadota</taxon>
        <taxon>Alphaproteobacteria</taxon>
        <taxon>Hyphomicrobiales</taxon>
        <taxon>Phyllobacteriaceae</taxon>
        <taxon>Aquamicrobium</taxon>
    </lineage>
</organism>
<proteinExistence type="predicted"/>
<sequence>MPAVPEIPGTPDAEVPLYRPEVPLYAPVPAIARELGLAFLGTLHERVGDQMSIRLQPDQENYFNGAWLRFLGESGRNRWTGSADVQIRNARLWGIQGGLDLYRAEHSNGHRDHFGIYGGYATHRSRVEWLCARCP</sequence>
<name>A0ABS0SGI6_9HYPH</name>
<dbReference type="Gene3D" id="2.40.128.130">
    <property type="entry name" value="Autotransporter beta-domain"/>
    <property type="match status" value="1"/>
</dbReference>
<protein>
    <submittedName>
        <fullName evidence="1">Autotransporter outer membrane beta-barrel domain-containing protein</fullName>
    </submittedName>
</protein>
<dbReference type="SUPFAM" id="SSF103515">
    <property type="entry name" value="Autotransporter"/>
    <property type="match status" value="1"/>
</dbReference>
<reference evidence="1 2" key="1">
    <citation type="submission" date="2020-10" db="EMBL/GenBank/DDBJ databases">
        <title>Aquamicrobium zhengzhouensis sp. nov., a exopolysaccharide producing bacterium isolated from farmland soil.</title>
        <authorList>
            <person name="Wang X."/>
        </authorList>
    </citation>
    <scope>NUCLEOTIDE SEQUENCE [LARGE SCALE GENOMIC DNA]</scope>
    <source>
        <strain evidence="2">cd-1</strain>
    </source>
</reference>
<evidence type="ECO:0000313" key="2">
    <source>
        <dbReference type="Proteomes" id="UP000601789"/>
    </source>
</evidence>
<dbReference type="RefSeq" id="WP_198477927.1">
    <property type="nucleotide sequence ID" value="NZ_JADGMQ010000016.1"/>
</dbReference>
<dbReference type="InterPro" id="IPR036709">
    <property type="entry name" value="Autotransporte_beta_dom_sf"/>
</dbReference>
<accession>A0ABS0SGI6</accession>